<dbReference type="PANTHER" id="PTHR31286">
    <property type="entry name" value="GLYCINE-RICH CELL WALL STRUCTURAL PROTEIN 1.8-LIKE"/>
    <property type="match status" value="1"/>
</dbReference>
<evidence type="ECO:0000256" key="1">
    <source>
        <dbReference type="SAM" id="MobiDB-lite"/>
    </source>
</evidence>
<feature type="domain" description="DUF4283" evidence="2">
    <location>
        <begin position="15"/>
        <end position="77"/>
    </location>
</feature>
<keyword evidence="4" id="KW-1185">Reference proteome</keyword>
<evidence type="ECO:0000313" key="4">
    <source>
        <dbReference type="Proteomes" id="UP000188268"/>
    </source>
</evidence>
<dbReference type="EMBL" id="AWWV01012187">
    <property type="protein sequence ID" value="OMO68560.1"/>
    <property type="molecule type" value="Genomic_DNA"/>
</dbReference>
<dbReference type="Gramene" id="OMO68560">
    <property type="protein sequence ID" value="OMO68560"/>
    <property type="gene ID" value="CCACVL1_19902"/>
</dbReference>
<protein>
    <recommendedName>
        <fullName evidence="2">DUF4283 domain-containing protein</fullName>
    </recommendedName>
</protein>
<dbReference type="Proteomes" id="UP000188268">
    <property type="component" value="Unassembled WGS sequence"/>
</dbReference>
<sequence length="296" mass="34148">MERIRGQRECSWSNSDSSSRHIDKEWRLRGRATVLGREGNNYLIELTEDIDRNYVVQESPWLLDGGMLVVEPWRPNTALRDVEVRHTNMWVQLWGMPLEYFQEEIAHGWEPDPNMQTVGAGNENFGQQTDQQHQQQQGGEQLQNLEGTNINLPPLPEILLNLPQVEYEENRVTIETFHQSEGSQQEEPQLLPEEVNHEISPPSLDITMGPTQRTGETLTEIQSQEAHINQGKGLAETMFEIWQEQQSKIDEMFNEMNKQGGRYLDDLLQRVYGSPYTQPADNTPRTLDVEKGVIAR</sequence>
<dbReference type="InterPro" id="IPR025558">
    <property type="entry name" value="DUF4283"/>
</dbReference>
<comment type="caution">
    <text evidence="3">The sequence shown here is derived from an EMBL/GenBank/DDBJ whole genome shotgun (WGS) entry which is preliminary data.</text>
</comment>
<proteinExistence type="predicted"/>
<organism evidence="3 4">
    <name type="scientific">Corchorus capsularis</name>
    <name type="common">Jute</name>
    <dbReference type="NCBI Taxonomy" id="210143"/>
    <lineage>
        <taxon>Eukaryota</taxon>
        <taxon>Viridiplantae</taxon>
        <taxon>Streptophyta</taxon>
        <taxon>Embryophyta</taxon>
        <taxon>Tracheophyta</taxon>
        <taxon>Spermatophyta</taxon>
        <taxon>Magnoliopsida</taxon>
        <taxon>eudicotyledons</taxon>
        <taxon>Gunneridae</taxon>
        <taxon>Pentapetalae</taxon>
        <taxon>rosids</taxon>
        <taxon>malvids</taxon>
        <taxon>Malvales</taxon>
        <taxon>Malvaceae</taxon>
        <taxon>Grewioideae</taxon>
        <taxon>Apeibeae</taxon>
        <taxon>Corchorus</taxon>
    </lineage>
</organism>
<feature type="compositionally biased region" description="Low complexity" evidence="1">
    <location>
        <begin position="126"/>
        <end position="140"/>
    </location>
</feature>
<dbReference type="OrthoDB" id="990321at2759"/>
<name>A0A1R3HE13_COCAP</name>
<dbReference type="InterPro" id="IPR040256">
    <property type="entry name" value="At4g02000-like"/>
</dbReference>
<gene>
    <name evidence="3" type="ORF">CCACVL1_19902</name>
</gene>
<evidence type="ECO:0000259" key="2">
    <source>
        <dbReference type="Pfam" id="PF14111"/>
    </source>
</evidence>
<dbReference type="Pfam" id="PF14111">
    <property type="entry name" value="DUF4283"/>
    <property type="match status" value="1"/>
</dbReference>
<accession>A0A1R3HE13</accession>
<reference evidence="3 4" key="1">
    <citation type="submission" date="2013-09" db="EMBL/GenBank/DDBJ databases">
        <title>Corchorus capsularis genome sequencing.</title>
        <authorList>
            <person name="Alam M."/>
            <person name="Haque M.S."/>
            <person name="Islam M.S."/>
            <person name="Emdad E.M."/>
            <person name="Islam M.M."/>
            <person name="Ahmed B."/>
            <person name="Halim A."/>
            <person name="Hossen Q.M.M."/>
            <person name="Hossain M.Z."/>
            <person name="Ahmed R."/>
            <person name="Khan M.M."/>
            <person name="Islam R."/>
            <person name="Rashid M.M."/>
            <person name="Khan S.A."/>
            <person name="Rahman M.S."/>
            <person name="Alam M."/>
        </authorList>
    </citation>
    <scope>NUCLEOTIDE SEQUENCE [LARGE SCALE GENOMIC DNA]</scope>
    <source>
        <strain evidence="4">cv. CVL-1</strain>
        <tissue evidence="3">Whole seedling</tissue>
    </source>
</reference>
<evidence type="ECO:0000313" key="3">
    <source>
        <dbReference type="EMBL" id="OMO68560.1"/>
    </source>
</evidence>
<dbReference type="PANTHER" id="PTHR31286:SF180">
    <property type="entry name" value="OS10G0362600 PROTEIN"/>
    <property type="match status" value="1"/>
</dbReference>
<feature type="region of interest" description="Disordered" evidence="1">
    <location>
        <begin position="119"/>
        <end position="140"/>
    </location>
</feature>
<dbReference type="AlphaFoldDB" id="A0A1R3HE13"/>